<dbReference type="PANTHER" id="PTHR40535:SF1">
    <property type="entry name" value="CHROMOSOME UNDETERMINED SCAFFOLD_9, WHOLE GENOME SHOTGUN SEQUENCE"/>
    <property type="match status" value="1"/>
</dbReference>
<protein>
    <submittedName>
        <fullName evidence="1">Uncharacterized protein</fullName>
    </submittedName>
</protein>
<proteinExistence type="predicted"/>
<sequence>MAKKLLNPYPVPQEDPYQHHINTTRSGVCGVKYKDDSKRYAYELITYKSTQDANIAGAHVTHSGDCGLCSTLEDLAAYMRNFDMTSPVRSCGLKGTVSQKWALNCLEALGLTTPCAKIWFYNTRNTRKECLLPCIKDINKPYNLPDGSLNTCLECDETKSGPVFKKVAARTRRDSGLESAIHRPPDSISHITHYYY</sequence>
<dbReference type="EMBL" id="HBHP01018502">
    <property type="protein sequence ID" value="CAD9767058.1"/>
    <property type="molecule type" value="Transcribed_RNA"/>
</dbReference>
<accession>A0A7S2TRH7</accession>
<organism evidence="1">
    <name type="scientific">Lotharella oceanica</name>
    <dbReference type="NCBI Taxonomy" id="641309"/>
    <lineage>
        <taxon>Eukaryota</taxon>
        <taxon>Sar</taxon>
        <taxon>Rhizaria</taxon>
        <taxon>Cercozoa</taxon>
        <taxon>Chlorarachniophyceae</taxon>
        <taxon>Lotharella</taxon>
    </lineage>
</organism>
<evidence type="ECO:0000313" key="1">
    <source>
        <dbReference type="EMBL" id="CAD9767058.1"/>
    </source>
</evidence>
<dbReference type="PANTHER" id="PTHR40535">
    <property type="entry name" value="CHROMOSOME UNDETERMINED SCAFFOLD_9, WHOLE GENOME SHOTGUN SEQUENCE"/>
    <property type="match status" value="1"/>
</dbReference>
<name>A0A7S2TRH7_9EUKA</name>
<reference evidence="1" key="1">
    <citation type="submission" date="2021-01" db="EMBL/GenBank/DDBJ databases">
        <authorList>
            <person name="Corre E."/>
            <person name="Pelletier E."/>
            <person name="Niang G."/>
            <person name="Scheremetjew M."/>
            <person name="Finn R."/>
            <person name="Kale V."/>
            <person name="Holt S."/>
            <person name="Cochrane G."/>
            <person name="Meng A."/>
            <person name="Brown T."/>
            <person name="Cohen L."/>
        </authorList>
    </citation>
    <scope>NUCLEOTIDE SEQUENCE</scope>
    <source>
        <strain evidence="1">CCMP622</strain>
    </source>
</reference>
<dbReference type="AlphaFoldDB" id="A0A7S2TRH7"/>
<gene>
    <name evidence="1" type="ORF">LSP00402_LOCUS11499</name>
</gene>